<feature type="domain" description="SCP" evidence="2">
    <location>
        <begin position="24"/>
        <end position="81"/>
    </location>
</feature>
<dbReference type="EMBL" id="AFBI03000017">
    <property type="protein sequence ID" value="EJW04555.1"/>
    <property type="molecule type" value="Genomic_DNA"/>
</dbReference>
<accession>J9DPT8</accession>
<sequence>MLILCYFIITLCTILPDNDFTISIINKFRAENNAGPLKVNKSLSEIALDRAIASAKKKSVVYNFADGKTLEAKVEESGYGKPSKADVFCFYFFANNKPLVIDNIIKYGKKKKTIKG</sequence>
<evidence type="ECO:0000256" key="1">
    <source>
        <dbReference type="SAM" id="SignalP"/>
    </source>
</evidence>
<feature type="signal peptide" evidence="1">
    <location>
        <begin position="1"/>
        <end position="16"/>
    </location>
</feature>
<dbReference type="InParanoid" id="J9DPT8"/>
<name>J9DPT8_EDHAE</name>
<organism evidence="3 4">
    <name type="scientific">Edhazardia aedis (strain USNM 41457)</name>
    <name type="common">Microsporidian parasite</name>
    <dbReference type="NCBI Taxonomy" id="1003232"/>
    <lineage>
        <taxon>Eukaryota</taxon>
        <taxon>Fungi</taxon>
        <taxon>Fungi incertae sedis</taxon>
        <taxon>Microsporidia</taxon>
        <taxon>Edhazardia</taxon>
    </lineage>
</organism>
<dbReference type="InterPro" id="IPR035940">
    <property type="entry name" value="CAP_sf"/>
</dbReference>
<gene>
    <name evidence="3" type="ORF">EDEG_01238</name>
</gene>
<comment type="caution">
    <text evidence="3">The sequence shown here is derived from an EMBL/GenBank/DDBJ whole genome shotgun (WGS) entry which is preliminary data.</text>
</comment>
<dbReference type="Pfam" id="PF00188">
    <property type="entry name" value="CAP"/>
    <property type="match status" value="1"/>
</dbReference>
<dbReference type="Gene3D" id="3.40.33.10">
    <property type="entry name" value="CAP"/>
    <property type="match status" value="1"/>
</dbReference>
<evidence type="ECO:0000313" key="4">
    <source>
        <dbReference type="Proteomes" id="UP000003163"/>
    </source>
</evidence>
<evidence type="ECO:0000313" key="3">
    <source>
        <dbReference type="EMBL" id="EJW04555.1"/>
    </source>
</evidence>
<proteinExistence type="predicted"/>
<dbReference type="InterPro" id="IPR014044">
    <property type="entry name" value="CAP_dom"/>
</dbReference>
<dbReference type="VEuPathDB" id="MicrosporidiaDB:EDEG_01238"/>
<reference evidence="4" key="2">
    <citation type="submission" date="2015-07" db="EMBL/GenBank/DDBJ databases">
        <title>Contrasting host-pathogen interactions and genome evolution in two generalist and specialist microsporidian pathogens of mosquitoes.</title>
        <authorList>
            <consortium name="The Broad Institute Genomics Platform"/>
            <consortium name="The Broad Institute Genome Sequencing Center for Infectious Disease"/>
            <person name="Cuomo C.A."/>
            <person name="Sanscrainte N.D."/>
            <person name="Goldberg J.M."/>
            <person name="Heiman D."/>
            <person name="Young S."/>
            <person name="Zeng Q."/>
            <person name="Becnel J.J."/>
            <person name="Birren B.W."/>
        </authorList>
    </citation>
    <scope>NUCLEOTIDE SEQUENCE [LARGE SCALE GENOMIC DNA]</scope>
    <source>
        <strain evidence="4">USNM 41457</strain>
    </source>
</reference>
<reference evidence="3 4" key="1">
    <citation type="submission" date="2011-08" db="EMBL/GenBank/DDBJ databases">
        <authorList>
            <person name="Liu Z.J."/>
            <person name="Shi F.L."/>
            <person name="Lu J.Q."/>
            <person name="Li M."/>
            <person name="Wang Z.L."/>
        </authorList>
    </citation>
    <scope>NUCLEOTIDE SEQUENCE [LARGE SCALE GENOMIC DNA]</scope>
    <source>
        <strain evidence="3 4">USNM 41457</strain>
    </source>
</reference>
<feature type="chain" id="PRO_5003821758" description="SCP domain-containing protein" evidence="1">
    <location>
        <begin position="17"/>
        <end position="116"/>
    </location>
</feature>
<evidence type="ECO:0000259" key="2">
    <source>
        <dbReference type="Pfam" id="PF00188"/>
    </source>
</evidence>
<keyword evidence="1" id="KW-0732">Signal</keyword>
<dbReference type="HOGENOM" id="CLU_2096833_0_0_1"/>
<keyword evidence="4" id="KW-1185">Reference proteome</keyword>
<protein>
    <recommendedName>
        <fullName evidence="2">SCP domain-containing protein</fullName>
    </recommendedName>
</protein>
<dbReference type="Proteomes" id="UP000003163">
    <property type="component" value="Unassembled WGS sequence"/>
</dbReference>
<dbReference type="AlphaFoldDB" id="J9DPT8"/>